<organism evidence="1 2">
    <name type="scientific">Kribbella deserti</name>
    <dbReference type="NCBI Taxonomy" id="1926257"/>
    <lineage>
        <taxon>Bacteria</taxon>
        <taxon>Bacillati</taxon>
        <taxon>Actinomycetota</taxon>
        <taxon>Actinomycetes</taxon>
        <taxon>Propionibacteriales</taxon>
        <taxon>Kribbellaceae</taxon>
        <taxon>Kribbella</taxon>
    </lineage>
</organism>
<evidence type="ECO:0000313" key="1">
    <source>
        <dbReference type="EMBL" id="MFC0624187.1"/>
    </source>
</evidence>
<dbReference type="RefSeq" id="WP_380045131.1">
    <property type="nucleotide sequence ID" value="NZ_JBHLTC010000010.1"/>
</dbReference>
<comment type="caution">
    <text evidence="1">The sequence shown here is derived from an EMBL/GenBank/DDBJ whole genome shotgun (WGS) entry which is preliminary data.</text>
</comment>
<dbReference type="EMBL" id="JBHLTC010000010">
    <property type="protein sequence ID" value="MFC0624187.1"/>
    <property type="molecule type" value="Genomic_DNA"/>
</dbReference>
<accession>A0ABV6QKR5</accession>
<evidence type="ECO:0000313" key="2">
    <source>
        <dbReference type="Proteomes" id="UP001589890"/>
    </source>
</evidence>
<keyword evidence="2" id="KW-1185">Reference proteome</keyword>
<gene>
    <name evidence="1" type="ORF">ACFFGN_08940</name>
</gene>
<dbReference type="Proteomes" id="UP001589890">
    <property type="component" value="Unassembled WGS sequence"/>
</dbReference>
<evidence type="ECO:0008006" key="3">
    <source>
        <dbReference type="Google" id="ProtNLM"/>
    </source>
</evidence>
<protein>
    <recommendedName>
        <fullName evidence="3">DUF4365 domain-containing protein</fullName>
    </recommendedName>
</protein>
<reference evidence="1 2" key="1">
    <citation type="submission" date="2024-09" db="EMBL/GenBank/DDBJ databases">
        <authorList>
            <person name="Sun Q."/>
            <person name="Mori K."/>
        </authorList>
    </citation>
    <scope>NUCLEOTIDE SEQUENCE [LARGE SCALE GENOMIC DNA]</scope>
    <source>
        <strain evidence="1 2">CGMCC 1.15906</strain>
    </source>
</reference>
<name>A0ABV6QKR5_9ACTN</name>
<proteinExistence type="predicted"/>
<sequence>METMETKRIEATNAERFELAQQYGWQFRPDAPDLLELWRVLPFSQVGDKRIAFGVLTGAFQGMPFLTFDFHRRPVVTNVHTRWTNKKVNELDTITIDSVWVVKLPAPMLYFQIVSSVDSAFEVDEHPEPPTADPKFNRWYKLLGTDPNVATQILTPPVMALMRKEKLHTWALTGNELVFTEQPTFGRTKPKDILETLGKLAQLVSVLPYR</sequence>